<reference evidence="2" key="2">
    <citation type="submission" date="2019-01" db="EMBL/GenBank/DDBJ databases">
        <title>Genome sequence of Desulfonema ishimotonii strain Tokyo 01.</title>
        <authorList>
            <person name="Fukui M."/>
        </authorList>
    </citation>
    <scope>NUCLEOTIDE SEQUENCE [LARGE SCALE GENOMIC DNA]</scope>
    <source>
        <strain evidence="2">Tokyo 01</strain>
    </source>
</reference>
<evidence type="ECO:0000313" key="2">
    <source>
        <dbReference type="Proteomes" id="UP000288096"/>
    </source>
</evidence>
<proteinExistence type="predicted"/>
<keyword evidence="2" id="KW-1185">Reference proteome</keyword>
<organism evidence="1 2">
    <name type="scientific">Desulfonema ishimotonii</name>
    <dbReference type="NCBI Taxonomy" id="45657"/>
    <lineage>
        <taxon>Bacteria</taxon>
        <taxon>Pseudomonadati</taxon>
        <taxon>Thermodesulfobacteriota</taxon>
        <taxon>Desulfobacteria</taxon>
        <taxon>Desulfobacterales</taxon>
        <taxon>Desulfococcaceae</taxon>
        <taxon>Desulfonema</taxon>
    </lineage>
</organism>
<name>A0A401FS23_9BACT</name>
<dbReference type="EMBL" id="BEXT01000001">
    <property type="protein sequence ID" value="GBC59758.1"/>
    <property type="molecule type" value="Genomic_DNA"/>
</dbReference>
<gene>
    <name evidence="1" type="ORF">DENIS_0699</name>
</gene>
<reference evidence="2" key="1">
    <citation type="submission" date="2017-11" db="EMBL/GenBank/DDBJ databases">
        <authorList>
            <person name="Watanabe M."/>
            <person name="Kojima H."/>
        </authorList>
    </citation>
    <scope>NUCLEOTIDE SEQUENCE [LARGE SCALE GENOMIC DNA]</scope>
    <source>
        <strain evidence="2">Tokyo 01</strain>
    </source>
</reference>
<sequence>MLILDNPVTWPKHIVEKLNSESVIQLCNSHEFIDDIADDPIILNIFEDVETYAGIHGLAGYHCTKQLLSSPFSSTGLRVLNFQNHHAWFRNLIRHYPDIDDEFYQYIDNKLTHWQNNHTGKRENMIWFCLTRALVLDSGTKSFFKYFGGEAIYFTFKNDERVAPILESIGEPVVIETKIDATDLTVFHEWAFGRTLVSHFAHSINSKFFIENLEGYISVNIEPNSIIATHPYNQFITSLTLEFKTGQNDV</sequence>
<dbReference type="OrthoDB" id="1442130at2"/>
<comment type="caution">
    <text evidence="1">The sequence shown here is derived from an EMBL/GenBank/DDBJ whole genome shotgun (WGS) entry which is preliminary data.</text>
</comment>
<dbReference type="Proteomes" id="UP000288096">
    <property type="component" value="Unassembled WGS sequence"/>
</dbReference>
<evidence type="ECO:0000313" key="1">
    <source>
        <dbReference type="EMBL" id="GBC59758.1"/>
    </source>
</evidence>
<dbReference type="RefSeq" id="WP_124327244.1">
    <property type="nucleotide sequence ID" value="NZ_BEXT01000001.1"/>
</dbReference>
<dbReference type="AlphaFoldDB" id="A0A401FS23"/>
<accession>A0A401FS23</accession>
<protein>
    <submittedName>
        <fullName evidence="1">Uncharacterized protein</fullName>
    </submittedName>
</protein>